<dbReference type="InterPro" id="IPR001584">
    <property type="entry name" value="Integrase_cat-core"/>
</dbReference>
<name>A0A494YA04_9BURK</name>
<accession>A0A494YA04</accession>
<evidence type="ECO:0000259" key="2">
    <source>
        <dbReference type="Pfam" id="PF13683"/>
    </source>
</evidence>
<feature type="domain" description="Integrase catalytic" evidence="2">
    <location>
        <begin position="15"/>
        <end position="46"/>
    </location>
</feature>
<dbReference type="EMBL" id="RBZU01000001">
    <property type="protein sequence ID" value="RKP58975.1"/>
    <property type="molecule type" value="Genomic_DNA"/>
</dbReference>
<gene>
    <name evidence="3" type="ORF">D7S86_03395</name>
</gene>
<evidence type="ECO:0000313" key="4">
    <source>
        <dbReference type="Proteomes" id="UP000270342"/>
    </source>
</evidence>
<dbReference type="Pfam" id="PF13683">
    <property type="entry name" value="rve_3"/>
    <property type="match status" value="1"/>
</dbReference>
<reference evidence="3 4" key="1">
    <citation type="submission" date="2018-10" db="EMBL/GenBank/DDBJ databases">
        <title>Robbsia sp. DHC34, isolated from soil.</title>
        <authorList>
            <person name="Gao Z.-H."/>
            <person name="Qiu L.-H."/>
        </authorList>
    </citation>
    <scope>NUCLEOTIDE SEQUENCE [LARGE SCALE GENOMIC DNA]</scope>
    <source>
        <strain evidence="3 4">DHC34</strain>
    </source>
</reference>
<feature type="region of interest" description="Disordered" evidence="1">
    <location>
        <begin position="45"/>
        <end position="70"/>
    </location>
</feature>
<evidence type="ECO:0000313" key="3">
    <source>
        <dbReference type="EMBL" id="RKP58975.1"/>
    </source>
</evidence>
<evidence type="ECO:0000256" key="1">
    <source>
        <dbReference type="SAM" id="MobiDB-lite"/>
    </source>
</evidence>
<comment type="caution">
    <text evidence="3">The sequence shown here is derived from an EMBL/GenBank/DDBJ whole genome shotgun (WGS) entry which is preliminary data.</text>
</comment>
<keyword evidence="4" id="KW-1185">Reference proteome</keyword>
<dbReference type="Proteomes" id="UP000270342">
    <property type="component" value="Unassembled WGS sequence"/>
</dbReference>
<dbReference type="OrthoDB" id="9816028at2"/>
<organism evidence="3 4">
    <name type="scientific">Pararobbsia silviterrae</name>
    <dbReference type="NCBI Taxonomy" id="1792498"/>
    <lineage>
        <taxon>Bacteria</taxon>
        <taxon>Pseudomonadati</taxon>
        <taxon>Pseudomonadota</taxon>
        <taxon>Betaproteobacteria</taxon>
        <taxon>Burkholderiales</taxon>
        <taxon>Burkholderiaceae</taxon>
        <taxon>Pararobbsia</taxon>
    </lineage>
</organism>
<dbReference type="GO" id="GO:0015074">
    <property type="term" value="P:DNA integration"/>
    <property type="evidence" value="ECO:0007669"/>
    <property type="project" value="InterPro"/>
</dbReference>
<proteinExistence type="predicted"/>
<sequence>MSEPSGRAIAANETTQKASELFERIEARRTEYNLVRPHSALGRLAPSQFRPLQQTKSGQSTNLRLVYSEG</sequence>
<feature type="compositionally biased region" description="Polar residues" evidence="1">
    <location>
        <begin position="50"/>
        <end position="63"/>
    </location>
</feature>
<protein>
    <recommendedName>
        <fullName evidence="2">Integrase catalytic domain-containing protein</fullName>
    </recommendedName>
</protein>
<dbReference type="AlphaFoldDB" id="A0A494YA04"/>